<dbReference type="Proteomes" id="UP000002383">
    <property type="component" value="Chromosome"/>
</dbReference>
<dbReference type="HOGENOM" id="CLU_920923_0_0_6"/>
<keyword evidence="2" id="KW-1185">Reference proteome</keyword>
<gene>
    <name evidence="1" type="ordered locus">Tgr7_2282</name>
</gene>
<dbReference type="AlphaFoldDB" id="B8GV16"/>
<organism evidence="1 2">
    <name type="scientific">Thioalkalivibrio sulfidiphilus (strain HL-EbGR7)</name>
    <dbReference type="NCBI Taxonomy" id="396588"/>
    <lineage>
        <taxon>Bacteria</taxon>
        <taxon>Pseudomonadati</taxon>
        <taxon>Pseudomonadota</taxon>
        <taxon>Gammaproteobacteria</taxon>
        <taxon>Chromatiales</taxon>
        <taxon>Ectothiorhodospiraceae</taxon>
        <taxon>Thioalkalivibrio</taxon>
    </lineage>
</organism>
<dbReference type="RefSeq" id="WP_012638838.1">
    <property type="nucleotide sequence ID" value="NC_011901.1"/>
</dbReference>
<evidence type="ECO:0000313" key="2">
    <source>
        <dbReference type="Proteomes" id="UP000002383"/>
    </source>
</evidence>
<evidence type="ECO:0000313" key="1">
    <source>
        <dbReference type="EMBL" id="ACL73362.1"/>
    </source>
</evidence>
<name>B8GV16_THISH</name>
<dbReference type="eggNOG" id="ENOG502Z8KR">
    <property type="taxonomic scope" value="Bacteria"/>
</dbReference>
<dbReference type="EMBL" id="CP001339">
    <property type="protein sequence ID" value="ACL73362.1"/>
    <property type="molecule type" value="Genomic_DNA"/>
</dbReference>
<accession>B8GV16</accession>
<proteinExistence type="predicted"/>
<dbReference type="KEGG" id="tgr:Tgr7_2282"/>
<sequence>MGTGVSGAFRVSGVYGPGACGGFSISGCLPGRWLCLLCLVLMLCLGRDALAGLYADQAAILEAIRTSPLDGEPVHLVSVEERGAVHGEVHAILDAPFEALVRQLDSAEAWCEIFFLHFNIKACVLERKEAHPGQEIRLHIGRKRYQDPEVVERLGMRFEAQHLNTETFLVRLQAERGPHGLRDLSLELSAMRLDAERSLLRLRYALRYGALGRMTLALYFSVGGRDRIGFTVEGLDEAGQPVHVSGMRGMIERNTLRFYFALKAYLREPGPARLEQRLIAWFELTERYPEQLREMPLGSYVAQKLREHHDQVAIQARIDAGIEADIWAPSGGW</sequence>
<protein>
    <submittedName>
        <fullName evidence="1">Uncharacterized protein</fullName>
    </submittedName>
</protein>
<reference evidence="1 2" key="1">
    <citation type="journal article" date="2011" name="Stand. Genomic Sci.">
        <title>Complete genome sequence of 'Thioalkalivibrio sulfidophilus' HL-EbGr7.</title>
        <authorList>
            <person name="Muyzer G."/>
            <person name="Sorokin D.Y."/>
            <person name="Mavromatis K."/>
            <person name="Lapidus A."/>
            <person name="Clum A."/>
            <person name="Ivanova N."/>
            <person name="Pati A."/>
            <person name="d'Haeseleer P."/>
            <person name="Woyke T."/>
            <person name="Kyrpides N.C."/>
        </authorList>
    </citation>
    <scope>NUCLEOTIDE SEQUENCE [LARGE SCALE GENOMIC DNA]</scope>
    <source>
        <strain evidence="1 2">HL-EbGR7</strain>
    </source>
</reference>